<name>A0A380HH17_STASA</name>
<dbReference type="AlphaFoldDB" id="A0A380HH17"/>
<feature type="region of interest" description="Disordered" evidence="1">
    <location>
        <begin position="1"/>
        <end position="24"/>
    </location>
</feature>
<dbReference type="RefSeq" id="WP_073346352.1">
    <property type="nucleotide sequence ID" value="NZ_CP022092.1"/>
</dbReference>
<evidence type="ECO:0000256" key="1">
    <source>
        <dbReference type="SAM" id="MobiDB-lite"/>
    </source>
</evidence>
<accession>A0A380HH17</accession>
<organism evidence="2 3">
    <name type="scientific">Staphylococcus saprophyticus</name>
    <dbReference type="NCBI Taxonomy" id="29385"/>
    <lineage>
        <taxon>Bacteria</taxon>
        <taxon>Bacillati</taxon>
        <taxon>Bacillota</taxon>
        <taxon>Bacilli</taxon>
        <taxon>Bacillales</taxon>
        <taxon>Staphylococcaceae</taxon>
        <taxon>Staphylococcus</taxon>
    </lineage>
</organism>
<evidence type="ECO:0000313" key="3">
    <source>
        <dbReference type="Proteomes" id="UP000254707"/>
    </source>
</evidence>
<gene>
    <name evidence="2" type="ORF">NCTC7688_00032</name>
</gene>
<protein>
    <submittedName>
        <fullName evidence="2">Replication family protein</fullName>
    </submittedName>
</protein>
<feature type="compositionally biased region" description="Basic residues" evidence="1">
    <location>
        <begin position="1"/>
        <end position="15"/>
    </location>
</feature>
<sequence length="66" mass="7981">MKILRSKIVKPKNKHKSDIQSPVDETAKYPIKDTDYMTDDEEKADEEAFSIIAFWNWERRNYFIKK</sequence>
<dbReference type="EMBL" id="UHED01000001">
    <property type="protein sequence ID" value="SUM81548.1"/>
    <property type="molecule type" value="Genomic_DNA"/>
</dbReference>
<dbReference type="Proteomes" id="UP000254707">
    <property type="component" value="Unassembled WGS sequence"/>
</dbReference>
<reference evidence="2 3" key="1">
    <citation type="submission" date="2018-06" db="EMBL/GenBank/DDBJ databases">
        <authorList>
            <consortium name="Pathogen Informatics"/>
            <person name="Doyle S."/>
        </authorList>
    </citation>
    <scope>NUCLEOTIDE SEQUENCE [LARGE SCALE GENOMIC DNA]</scope>
    <source>
        <strain evidence="2 3">NCTC7688</strain>
    </source>
</reference>
<proteinExistence type="predicted"/>
<evidence type="ECO:0000313" key="2">
    <source>
        <dbReference type="EMBL" id="SUM81548.1"/>
    </source>
</evidence>